<dbReference type="EMBL" id="FQZN01000007">
    <property type="protein sequence ID" value="SHI74468.1"/>
    <property type="molecule type" value="Genomic_DNA"/>
</dbReference>
<sequence length="321" mass="37327">MGINMITDQKWSITRYSAEDKERWDRFVRRSKNGTFLLQRDYMDYHADRFRDCSLLIFCNQKLMALLPGNLSGDCFYSHQGLTYAGMLFSPSITLQQAESVFHTTLNYLQTECGAKSLVYRSIPHIYHRYPAEEDLYILTRLGATLTARSISSVIPLDDRLPFRTLRRRQLKKAQTYALTIVEDEDFASFWNILEENLRERYSVSPVHTLEETLRLHKNFPRQISLFRVCDGIETLGGCVVYETDEVAHVQYIAASPRGKKCGALDLLFHQLIYDRYAQKRYFDFGISTEHGGQILNKGLLFQKEGFGARAIMYDVYELKL</sequence>
<dbReference type="Proteomes" id="UP000184192">
    <property type="component" value="Unassembled WGS sequence"/>
</dbReference>
<evidence type="ECO:0000259" key="1">
    <source>
        <dbReference type="Pfam" id="PF13480"/>
    </source>
</evidence>
<gene>
    <name evidence="2" type="ORF">SAMN05444350_10717</name>
</gene>
<dbReference type="InterPro" id="IPR038740">
    <property type="entry name" value="BioF2-like_GNAT_dom"/>
</dbReference>
<proteinExistence type="predicted"/>
<reference evidence="3" key="1">
    <citation type="submission" date="2016-11" db="EMBL/GenBank/DDBJ databases">
        <authorList>
            <person name="Varghese N."/>
            <person name="Submissions S."/>
        </authorList>
    </citation>
    <scope>NUCLEOTIDE SEQUENCE [LARGE SCALE GENOMIC DNA]</scope>
    <source>
        <strain evidence="3">DSM 26884</strain>
    </source>
</reference>
<feature type="domain" description="BioF2-like acetyltransferase" evidence="1">
    <location>
        <begin position="167"/>
        <end position="290"/>
    </location>
</feature>
<dbReference type="GO" id="GO:0016740">
    <property type="term" value="F:transferase activity"/>
    <property type="evidence" value="ECO:0007669"/>
    <property type="project" value="UniProtKB-KW"/>
</dbReference>
<dbReference type="GeneID" id="92711571"/>
<evidence type="ECO:0000313" key="3">
    <source>
        <dbReference type="Proteomes" id="UP000184192"/>
    </source>
</evidence>
<keyword evidence="2" id="KW-0808">Transferase</keyword>
<dbReference type="InterPro" id="IPR016181">
    <property type="entry name" value="Acyl_CoA_acyltransferase"/>
</dbReference>
<organism evidence="2 3">
    <name type="scientific">Bacteroides stercorirosoris</name>
    <dbReference type="NCBI Taxonomy" id="871324"/>
    <lineage>
        <taxon>Bacteria</taxon>
        <taxon>Pseudomonadati</taxon>
        <taxon>Bacteroidota</taxon>
        <taxon>Bacteroidia</taxon>
        <taxon>Bacteroidales</taxon>
        <taxon>Bacteroidaceae</taxon>
        <taxon>Bacteroides</taxon>
    </lineage>
</organism>
<dbReference type="eggNOG" id="COG3146">
    <property type="taxonomic scope" value="Bacteria"/>
</dbReference>
<name>A0A1M6DNF3_9BACE</name>
<evidence type="ECO:0000313" key="2">
    <source>
        <dbReference type="EMBL" id="SHI74468.1"/>
    </source>
</evidence>
<dbReference type="AlphaFoldDB" id="A0A1M6DNF3"/>
<dbReference type="SUPFAM" id="SSF55729">
    <property type="entry name" value="Acyl-CoA N-acyltransferases (Nat)"/>
    <property type="match status" value="1"/>
</dbReference>
<dbReference type="RefSeq" id="WP_025834774.1">
    <property type="nucleotide sequence ID" value="NZ_FQZN01000007.1"/>
</dbReference>
<keyword evidence="3" id="KW-1185">Reference proteome</keyword>
<dbReference type="Pfam" id="PF13480">
    <property type="entry name" value="Acetyltransf_6"/>
    <property type="match status" value="1"/>
</dbReference>
<accession>A0A1M6DNF3</accession>
<protein>
    <submittedName>
        <fullName evidence="2">Acetyltransferase (GNAT) domain-containing protein</fullName>
    </submittedName>
</protein>
<dbReference type="Gene3D" id="3.40.630.30">
    <property type="match status" value="1"/>
</dbReference>